<dbReference type="GO" id="GO:0005743">
    <property type="term" value="C:mitochondrial inner membrane"/>
    <property type="evidence" value="ECO:0007669"/>
    <property type="project" value="UniProtKB-SubCell"/>
</dbReference>
<dbReference type="GO" id="GO:0015218">
    <property type="term" value="F:pyrimidine nucleotide transmembrane transporter activity"/>
    <property type="evidence" value="ECO:0007669"/>
    <property type="project" value="InterPro"/>
</dbReference>
<evidence type="ECO:0000256" key="4">
    <source>
        <dbReference type="ARBA" id="ARBA00022737"/>
    </source>
</evidence>
<comment type="subcellular location">
    <subcellularLocation>
        <location evidence="1">Mitochondrion inner membrane</location>
        <topology evidence="1">Multi-pass membrane protein</topology>
    </subcellularLocation>
</comment>
<dbReference type="EMBL" id="ML014153">
    <property type="protein sequence ID" value="RKP02060.1"/>
    <property type="molecule type" value="Genomic_DNA"/>
</dbReference>
<dbReference type="PROSITE" id="PS50920">
    <property type="entry name" value="SOLCAR"/>
    <property type="match status" value="3"/>
</dbReference>
<evidence type="ECO:0000256" key="1">
    <source>
        <dbReference type="ARBA" id="ARBA00004448"/>
    </source>
</evidence>
<dbReference type="InterPro" id="IPR023395">
    <property type="entry name" value="MCP_dom_sf"/>
</dbReference>
<dbReference type="Gene3D" id="1.50.40.10">
    <property type="entry name" value="Mitochondrial carrier domain"/>
    <property type="match status" value="2"/>
</dbReference>
<sequence>MAGRPRITPGLRGGGVGGVAAHSSDTRATPKPAERPSRGLLSFGLHFLAGGVGGTVGAAVTCPLEVVKTRLQSSFHYQTYRNGVAVPPPVLTAFRQNPPRAAYDHMRHVVHILRDIRRSEGIRALWRGLGPTLIGVVPSRAIFFATYNQTKTVLTGWQSPPPTAAAEVDAAAAAAAAAEPYALTSPFVHIGAAGVAGVLTATSTNPVWLIKTRLQLQSSAPGAAASTPTVYANSWACLRTVLRDEGFRGLYRGLTASFLGIGENVIQFATYEYLKSRLRRHREHQQAQIDGKAGARRGVAAPPPPPSVARSQQLGDTVMTAGLSKLIAAGLTYPHEVLRTRLRQHPDASGHIKYRGVFQAAVLIYREEGLPGLYGGMAAHLMRVVPNAVILFLCYEGVVELYEAYAARCATKPSLDARR</sequence>
<keyword evidence="4" id="KW-0677">Repeat</keyword>
<dbReference type="InterPro" id="IPR049562">
    <property type="entry name" value="SLC25A33/36-like"/>
</dbReference>
<dbReference type="STRING" id="1555241.A0A4P9XAA3"/>
<dbReference type="PANTHER" id="PTHR45829:SF4">
    <property type="entry name" value="MITOCHONDRIAL CARRIER PROTEIN RIM2"/>
    <property type="match status" value="1"/>
</dbReference>
<evidence type="ECO:0000256" key="9">
    <source>
        <dbReference type="PROSITE-ProRule" id="PRU00282"/>
    </source>
</evidence>
<accession>A0A4P9XAA3</accession>
<protein>
    <recommendedName>
        <fullName evidence="14">Mitochondrial carrier</fullName>
    </recommendedName>
</protein>
<dbReference type="SUPFAM" id="SSF103506">
    <property type="entry name" value="Mitochondrial carrier"/>
    <property type="match status" value="1"/>
</dbReference>
<dbReference type="PANTHER" id="PTHR45829">
    <property type="entry name" value="MITOCHONDRIAL CARRIER PROTEIN RIM2"/>
    <property type="match status" value="1"/>
</dbReference>
<feature type="repeat" description="Solcar" evidence="9">
    <location>
        <begin position="41"/>
        <end position="153"/>
    </location>
</feature>
<evidence type="ECO:0000256" key="5">
    <source>
        <dbReference type="ARBA" id="ARBA00022792"/>
    </source>
</evidence>
<evidence type="ECO:0000256" key="11">
    <source>
        <dbReference type="SAM" id="MobiDB-lite"/>
    </source>
</evidence>
<evidence type="ECO:0000313" key="12">
    <source>
        <dbReference type="EMBL" id="RKP02060.1"/>
    </source>
</evidence>
<feature type="repeat" description="Solcar" evidence="9">
    <location>
        <begin position="184"/>
        <end position="277"/>
    </location>
</feature>
<organism evidence="12 13">
    <name type="scientific">Caulochytrium protostelioides</name>
    <dbReference type="NCBI Taxonomy" id="1555241"/>
    <lineage>
        <taxon>Eukaryota</taxon>
        <taxon>Fungi</taxon>
        <taxon>Fungi incertae sedis</taxon>
        <taxon>Chytridiomycota</taxon>
        <taxon>Chytridiomycota incertae sedis</taxon>
        <taxon>Chytridiomycetes</taxon>
        <taxon>Caulochytriales</taxon>
        <taxon>Caulochytriaceae</taxon>
        <taxon>Caulochytrium</taxon>
    </lineage>
</organism>
<feature type="region of interest" description="Disordered" evidence="11">
    <location>
        <begin position="284"/>
        <end position="311"/>
    </location>
</feature>
<evidence type="ECO:0000256" key="2">
    <source>
        <dbReference type="ARBA" id="ARBA00022448"/>
    </source>
</evidence>
<evidence type="ECO:0000256" key="8">
    <source>
        <dbReference type="ARBA" id="ARBA00023136"/>
    </source>
</evidence>
<name>A0A4P9XAA3_9FUNG</name>
<feature type="repeat" description="Solcar" evidence="9">
    <location>
        <begin position="316"/>
        <end position="401"/>
    </location>
</feature>
<evidence type="ECO:0000256" key="7">
    <source>
        <dbReference type="ARBA" id="ARBA00023128"/>
    </source>
</evidence>
<dbReference type="InterPro" id="IPR018108">
    <property type="entry name" value="MCP_transmembrane"/>
</dbReference>
<dbReference type="OrthoDB" id="269120at2759"/>
<keyword evidence="13" id="KW-1185">Reference proteome</keyword>
<keyword evidence="5" id="KW-0999">Mitochondrion inner membrane</keyword>
<evidence type="ECO:0000256" key="6">
    <source>
        <dbReference type="ARBA" id="ARBA00022989"/>
    </source>
</evidence>
<dbReference type="GO" id="GO:1990519">
    <property type="term" value="P:pyrimidine nucleotide import into mitochondrion"/>
    <property type="evidence" value="ECO:0007669"/>
    <property type="project" value="TreeGrafter"/>
</dbReference>
<keyword evidence="3 9" id="KW-0812">Transmembrane</keyword>
<feature type="region of interest" description="Disordered" evidence="11">
    <location>
        <begin position="1"/>
        <end position="37"/>
    </location>
</feature>
<keyword evidence="6" id="KW-1133">Transmembrane helix</keyword>
<dbReference type="Pfam" id="PF00153">
    <property type="entry name" value="Mito_carr"/>
    <property type="match status" value="3"/>
</dbReference>
<reference evidence="13" key="1">
    <citation type="journal article" date="2018" name="Nat. Microbiol.">
        <title>Leveraging single-cell genomics to expand the fungal tree of life.</title>
        <authorList>
            <person name="Ahrendt S.R."/>
            <person name="Quandt C.A."/>
            <person name="Ciobanu D."/>
            <person name="Clum A."/>
            <person name="Salamov A."/>
            <person name="Andreopoulos B."/>
            <person name="Cheng J.F."/>
            <person name="Woyke T."/>
            <person name="Pelin A."/>
            <person name="Henrissat B."/>
            <person name="Reynolds N.K."/>
            <person name="Benny G.L."/>
            <person name="Smith M.E."/>
            <person name="James T.Y."/>
            <person name="Grigoriev I.V."/>
        </authorList>
    </citation>
    <scope>NUCLEOTIDE SEQUENCE [LARGE SCALE GENOMIC DNA]</scope>
    <source>
        <strain evidence="13">ATCC 52028</strain>
    </source>
</reference>
<evidence type="ECO:0000313" key="13">
    <source>
        <dbReference type="Proteomes" id="UP000274922"/>
    </source>
</evidence>
<evidence type="ECO:0008006" key="14">
    <source>
        <dbReference type="Google" id="ProtNLM"/>
    </source>
</evidence>
<dbReference type="AlphaFoldDB" id="A0A4P9XAA3"/>
<proteinExistence type="inferred from homology"/>
<gene>
    <name evidence="12" type="ORF">CXG81DRAFT_29608</name>
</gene>
<comment type="similarity">
    <text evidence="10">Belongs to the mitochondrial carrier (TC 2.A.29) family.</text>
</comment>
<keyword evidence="2 10" id="KW-0813">Transport</keyword>
<keyword evidence="7" id="KW-0496">Mitochondrion</keyword>
<evidence type="ECO:0000256" key="3">
    <source>
        <dbReference type="ARBA" id="ARBA00022692"/>
    </source>
</evidence>
<dbReference type="Proteomes" id="UP000274922">
    <property type="component" value="Unassembled WGS sequence"/>
</dbReference>
<keyword evidence="8 9" id="KW-0472">Membrane</keyword>
<evidence type="ECO:0000256" key="10">
    <source>
        <dbReference type="RuleBase" id="RU000488"/>
    </source>
</evidence>